<dbReference type="EMBL" id="UYSU01032755">
    <property type="protein sequence ID" value="VDL90506.1"/>
    <property type="molecule type" value="Genomic_DNA"/>
</dbReference>
<reference evidence="2 3" key="2">
    <citation type="submission" date="2018-11" db="EMBL/GenBank/DDBJ databases">
        <authorList>
            <consortium name="Pathogen Informatics"/>
        </authorList>
    </citation>
    <scope>NUCLEOTIDE SEQUENCE [LARGE SCALE GENOMIC DNA]</scope>
    <source>
        <strain evidence="2 3">NST_G2</strain>
    </source>
</reference>
<evidence type="ECO:0000256" key="1">
    <source>
        <dbReference type="SAM" id="MobiDB-lite"/>
    </source>
</evidence>
<evidence type="ECO:0000313" key="2">
    <source>
        <dbReference type="EMBL" id="VDL90506.1"/>
    </source>
</evidence>
<dbReference type="PANTHER" id="PTHR47027:SF26">
    <property type="entry name" value="REVERSE TRANSCRIPTASE DOMAIN-CONTAINING PROTEIN"/>
    <property type="match status" value="1"/>
</dbReference>
<proteinExistence type="predicted"/>
<dbReference type="AlphaFoldDB" id="A0A183SIS3"/>
<dbReference type="WBParaSite" id="SSLN_0000426501-mRNA-1">
    <property type="protein sequence ID" value="SSLN_0000426501-mRNA-1"/>
    <property type="gene ID" value="SSLN_0000426501"/>
</dbReference>
<reference evidence="4" key="1">
    <citation type="submission" date="2016-06" db="UniProtKB">
        <authorList>
            <consortium name="WormBaseParasite"/>
        </authorList>
    </citation>
    <scope>IDENTIFICATION</scope>
</reference>
<organism evidence="4">
    <name type="scientific">Schistocephalus solidus</name>
    <name type="common">Tapeworm</name>
    <dbReference type="NCBI Taxonomy" id="70667"/>
    <lineage>
        <taxon>Eukaryota</taxon>
        <taxon>Metazoa</taxon>
        <taxon>Spiralia</taxon>
        <taxon>Lophotrochozoa</taxon>
        <taxon>Platyhelminthes</taxon>
        <taxon>Cestoda</taxon>
        <taxon>Eucestoda</taxon>
        <taxon>Diphyllobothriidea</taxon>
        <taxon>Diphyllobothriidae</taxon>
        <taxon>Schistocephalus</taxon>
    </lineage>
</organism>
<accession>A0A183SIS3</accession>
<evidence type="ECO:0000313" key="4">
    <source>
        <dbReference type="WBParaSite" id="SSLN_0000426501-mRNA-1"/>
    </source>
</evidence>
<feature type="region of interest" description="Disordered" evidence="1">
    <location>
        <begin position="308"/>
        <end position="357"/>
    </location>
</feature>
<dbReference type="PANTHER" id="PTHR47027">
    <property type="entry name" value="REVERSE TRANSCRIPTASE DOMAIN-CONTAINING PROTEIN"/>
    <property type="match status" value="1"/>
</dbReference>
<evidence type="ECO:0000313" key="3">
    <source>
        <dbReference type="Proteomes" id="UP000275846"/>
    </source>
</evidence>
<sequence length="357" mass="39561">MHSQSRVSTATIHELLFADDCVLNATTEGEMQRSMDLFTAIRDNFRLLISTEKTVVMHQPPPNTIYNAPHINFNDTQLKTLDTFTYLNSHLSRSTRIDDEIARRIAKGSQAFGCMQDVVWTRHGLHLSTKLQMCQAAALPTLVYGASTEAQPFLPQLLLQNTESEMARQHPGHRRAGTNRSPKHLRPAATMKLRWSGHLIDPAYWEGLAQNRPAWRKTVKAEEAGYEANLIAATKPKRLARKTKTHQTITANTQALTTRPHGQRTFRARIDLVGHLRTRCSSNPTTSNSAQANISTANLALDPTKIIKGTSSTCPPPKGPHPTVHHLIPPPPPPTPPPPAPPLPSPPPLLRMMGTRP</sequence>
<name>A0A183SIS3_SCHSO</name>
<dbReference type="Proteomes" id="UP000275846">
    <property type="component" value="Unassembled WGS sequence"/>
</dbReference>
<keyword evidence="3" id="KW-1185">Reference proteome</keyword>
<gene>
    <name evidence="2" type="ORF">SSLN_LOCUS4121</name>
</gene>
<dbReference type="OrthoDB" id="7684827at2759"/>
<protein>
    <submittedName>
        <fullName evidence="4">Reverse transcriptase domain-containing protein</fullName>
    </submittedName>
</protein>
<feature type="compositionally biased region" description="Pro residues" evidence="1">
    <location>
        <begin position="328"/>
        <end position="349"/>
    </location>
</feature>
<dbReference type="STRING" id="70667.A0A183SIS3"/>